<name>A0A480AIM2_9BURK</name>
<feature type="chain" id="PRO_5019868232" description="Tip attachment protein J domain-containing protein" evidence="1">
    <location>
        <begin position="30"/>
        <end position="975"/>
    </location>
</feature>
<dbReference type="OrthoDB" id="109844at2"/>
<accession>A0A480AIM2</accession>
<dbReference type="EMBL" id="BJCL01000001">
    <property type="protein sequence ID" value="GCL61484.1"/>
    <property type="molecule type" value="Genomic_DNA"/>
</dbReference>
<dbReference type="Proteomes" id="UP000301751">
    <property type="component" value="Unassembled WGS sequence"/>
</dbReference>
<proteinExistence type="predicted"/>
<keyword evidence="1" id="KW-0732">Signal</keyword>
<dbReference type="RefSeq" id="WP_137731230.1">
    <property type="nucleotide sequence ID" value="NZ_BJCL01000001.1"/>
</dbReference>
<comment type="caution">
    <text evidence="2">The sequence shown here is derived from an EMBL/GenBank/DDBJ whole genome shotgun (WGS) entry which is preliminary data.</text>
</comment>
<dbReference type="AlphaFoldDB" id="A0A480AIM2"/>
<sequence>MKPGRCALRPTVVAAAAAVALLAPPAAQADPISLIAIGANLGFTGTAALVAGAISAYGGYALLGLQIYGGIDARRRAKAAQRDATRRYNASVTDRSVSLLQGTPPWRIVYGECITGGSVVAMFTSDKTTVSSRGIASVKPDGLKHLVILMASHEVQALGECFIDGVSLGTLDSSGYSTASDWTTGTSQRLVTVTFSTTTTLSAAAIEIVSATTAGVNEGGPWNIDRTVAISGGGLTLTVTDGLGSDLVTVVYKAGVNPAVIRVQKHLGSDSQTVNTYLSGLKPTEWDSSHRLRGCAYLVVTLDLEDPRFQGGPPNLTCRVKGKKLYDPRKDSTNGGSGSHRYATPSTWEWSDNPALCTRDWIVGEYGMASDNADIIDSFTIVAANACDVTFSFNIGITGFTQPTYRCNGVATTEDGREAVLDKLADSMAGFAIYGAQWQILAGAWTAPVMALTDDDLDGQIEVIQAGAGIDELFNGVRGTYIGIDSASPTDFDPYQNTTFVTADGEALWQDVGLPFTNTKIHAKNIARVLVERGRNSQVIQYPAKLRAWPLQIGDRVTVTSAEYGITTPKTYRVTDWQFGLASPVTLALQEDAADAYDTNDAALADPTPNTDLPSPWLVETIALATPESGTDHLLRANDGTISPRVWVSWSTLTGAYLKDGQGRVVVRWRRVGPDTDWREVQADASDFGVYLLGVQDGDRVVIEAWAVNSGGFRGASDTKVHTVVGKTQAPDNVAGLAATLQPGGVAITVTPSTELDVRAGGALEIRVGASWAGGLRIFRGPVDRWVWPWPALGTYTVRAKWFDSSGNESASDAAISITVDEASLINVDELRENAATKVHTASASSVSVTGEKGVPTGTFTDLVTYTFTPPHDCEVLITAEGTGSISTAASGTLGDYAMLSTRLTVNGTQQGALRNYAIDQQIGFSKQASCGFARAQRFTAIGGVSYTVVLQGQQYVVATTCTVDATLRIEEIRR</sequence>
<organism evidence="2 3">
    <name type="scientific">Pseudaquabacterium pictum</name>
    <dbReference type="NCBI Taxonomy" id="2315236"/>
    <lineage>
        <taxon>Bacteria</taxon>
        <taxon>Pseudomonadati</taxon>
        <taxon>Pseudomonadota</taxon>
        <taxon>Betaproteobacteria</taxon>
        <taxon>Burkholderiales</taxon>
        <taxon>Sphaerotilaceae</taxon>
        <taxon>Pseudaquabacterium</taxon>
    </lineage>
</organism>
<protein>
    <recommendedName>
        <fullName evidence="4">Tip attachment protein J domain-containing protein</fullName>
    </recommendedName>
</protein>
<evidence type="ECO:0000313" key="2">
    <source>
        <dbReference type="EMBL" id="GCL61484.1"/>
    </source>
</evidence>
<reference evidence="3" key="1">
    <citation type="submission" date="2019-03" db="EMBL/GenBank/DDBJ databases">
        <title>Aquabacterium pictum sp.nov., the first bacteriochlorophyll a-containing freshwater bacterium in the genus Aquabacterium of the class Betaproteobacteria.</title>
        <authorList>
            <person name="Hirose S."/>
            <person name="Tank M."/>
            <person name="Hara E."/>
            <person name="Tamaki H."/>
            <person name="Takaichi S."/>
            <person name="Haruta S."/>
            <person name="Hanada S."/>
        </authorList>
    </citation>
    <scope>NUCLEOTIDE SEQUENCE [LARGE SCALE GENOMIC DNA]</scope>
    <source>
        <strain evidence="3">W35</strain>
    </source>
</reference>
<evidence type="ECO:0000313" key="3">
    <source>
        <dbReference type="Proteomes" id="UP000301751"/>
    </source>
</evidence>
<feature type="signal peptide" evidence="1">
    <location>
        <begin position="1"/>
        <end position="29"/>
    </location>
</feature>
<gene>
    <name evidence="2" type="ORF">AQPW35_05650</name>
</gene>
<evidence type="ECO:0008006" key="4">
    <source>
        <dbReference type="Google" id="ProtNLM"/>
    </source>
</evidence>
<keyword evidence="3" id="KW-1185">Reference proteome</keyword>
<evidence type="ECO:0000256" key="1">
    <source>
        <dbReference type="SAM" id="SignalP"/>
    </source>
</evidence>